<accession>A0A4R5EJX6</accession>
<dbReference type="EMBL" id="SMFP01000016">
    <property type="protein sequence ID" value="TDE34935.1"/>
    <property type="molecule type" value="Genomic_DNA"/>
</dbReference>
<dbReference type="AlphaFoldDB" id="A0A4R5EJX6"/>
<dbReference type="GO" id="GO:0055085">
    <property type="term" value="P:transmembrane transport"/>
    <property type="evidence" value="ECO:0007669"/>
    <property type="project" value="InterPro"/>
</dbReference>
<organism evidence="9 10">
    <name type="scientific">Antarcticimicrobium sediminis</name>
    <dbReference type="NCBI Taxonomy" id="2546227"/>
    <lineage>
        <taxon>Bacteria</taxon>
        <taxon>Pseudomonadati</taxon>
        <taxon>Pseudomonadota</taxon>
        <taxon>Alphaproteobacteria</taxon>
        <taxon>Rhodobacterales</taxon>
        <taxon>Paracoccaceae</taxon>
        <taxon>Antarcticimicrobium</taxon>
    </lineage>
</organism>
<dbReference type="InterPro" id="IPR000515">
    <property type="entry name" value="MetI-like"/>
</dbReference>
<feature type="transmembrane region" description="Helical" evidence="7">
    <location>
        <begin position="137"/>
        <end position="160"/>
    </location>
</feature>
<name>A0A4R5EJX6_9RHOB</name>
<feature type="transmembrane region" description="Helical" evidence="7">
    <location>
        <begin position="180"/>
        <end position="203"/>
    </location>
</feature>
<keyword evidence="6 7" id="KW-0472">Membrane</keyword>
<dbReference type="SUPFAM" id="SSF161098">
    <property type="entry name" value="MetI-like"/>
    <property type="match status" value="1"/>
</dbReference>
<evidence type="ECO:0000256" key="2">
    <source>
        <dbReference type="ARBA" id="ARBA00022448"/>
    </source>
</evidence>
<feature type="transmembrane region" description="Helical" evidence="7">
    <location>
        <begin position="284"/>
        <end position="310"/>
    </location>
</feature>
<evidence type="ECO:0000256" key="4">
    <source>
        <dbReference type="ARBA" id="ARBA00022692"/>
    </source>
</evidence>
<dbReference type="PANTHER" id="PTHR43163">
    <property type="entry name" value="DIPEPTIDE TRANSPORT SYSTEM PERMEASE PROTEIN DPPB-RELATED"/>
    <property type="match status" value="1"/>
</dbReference>
<evidence type="ECO:0000256" key="7">
    <source>
        <dbReference type="RuleBase" id="RU363032"/>
    </source>
</evidence>
<dbReference type="InterPro" id="IPR035906">
    <property type="entry name" value="MetI-like_sf"/>
</dbReference>
<evidence type="ECO:0000256" key="3">
    <source>
        <dbReference type="ARBA" id="ARBA00022475"/>
    </source>
</evidence>
<feature type="transmembrane region" description="Helical" evidence="7">
    <location>
        <begin position="12"/>
        <end position="33"/>
    </location>
</feature>
<dbReference type="PROSITE" id="PS50928">
    <property type="entry name" value="ABC_TM1"/>
    <property type="match status" value="1"/>
</dbReference>
<keyword evidence="2 7" id="KW-0813">Transport</keyword>
<feature type="transmembrane region" description="Helical" evidence="7">
    <location>
        <begin position="104"/>
        <end position="125"/>
    </location>
</feature>
<proteinExistence type="inferred from homology"/>
<comment type="caution">
    <text evidence="9">The sequence shown here is derived from an EMBL/GenBank/DDBJ whole genome shotgun (WGS) entry which is preliminary data.</text>
</comment>
<keyword evidence="4 7" id="KW-0812">Transmembrane</keyword>
<comment type="similarity">
    <text evidence="7">Belongs to the binding-protein-dependent transport system permease family.</text>
</comment>
<evidence type="ECO:0000259" key="8">
    <source>
        <dbReference type="PROSITE" id="PS50928"/>
    </source>
</evidence>
<dbReference type="OrthoDB" id="9807402at2"/>
<dbReference type="InterPro" id="IPR045621">
    <property type="entry name" value="BPD_transp_1_N"/>
</dbReference>
<feature type="transmembrane region" description="Helical" evidence="7">
    <location>
        <begin position="242"/>
        <end position="264"/>
    </location>
</feature>
<reference evidence="9 10" key="1">
    <citation type="submission" date="2019-03" db="EMBL/GenBank/DDBJ databases">
        <authorList>
            <person name="Zhang S."/>
        </authorList>
    </citation>
    <scope>NUCLEOTIDE SEQUENCE [LARGE SCALE GENOMIC DNA]</scope>
    <source>
        <strain evidence="9 10">S4J41</strain>
    </source>
</reference>
<dbReference type="Gene3D" id="1.10.3720.10">
    <property type="entry name" value="MetI-like"/>
    <property type="match status" value="1"/>
</dbReference>
<keyword evidence="5 7" id="KW-1133">Transmembrane helix</keyword>
<comment type="subcellular location">
    <subcellularLocation>
        <location evidence="1 7">Cell membrane</location>
        <topology evidence="1 7">Multi-pass membrane protein</topology>
    </subcellularLocation>
</comment>
<dbReference type="CDD" id="cd06261">
    <property type="entry name" value="TM_PBP2"/>
    <property type="match status" value="1"/>
</dbReference>
<keyword evidence="3" id="KW-1003">Cell membrane</keyword>
<gene>
    <name evidence="9" type="ORF">E1B25_18590</name>
</gene>
<sequence length="320" mass="34353">MCSMARLVLTRLGAFLLTLFAASAVLFLAINVIPGSAARSALGIDATPQAIARFEATRGLDRPLVVQYIDWLGQTLQGDLGTSFQSAVPVGPELLLRLPVTLELAFLAFLIANLIAFPLGTIAAARHRRGADRVFSTLASFLGAMPNFWLATLLVMVFSIKLRWLPPGGFIPFSEDSVQNLKLMIMPALSLGLVSSALLLRIMRASMLEVLSRDYIRTAKAKGASEVLTIKRHGLRNAAIPYFNVAAVELGFLFGSVVVIEDIFQLPGIGSLVLVGIINRDYPVLLAAALAITVFVLLANLAVDLCVALLDPRRSKGSQA</sequence>
<keyword evidence="10" id="KW-1185">Reference proteome</keyword>
<evidence type="ECO:0000313" key="10">
    <source>
        <dbReference type="Proteomes" id="UP000294662"/>
    </source>
</evidence>
<dbReference type="Proteomes" id="UP000294662">
    <property type="component" value="Unassembled WGS sequence"/>
</dbReference>
<dbReference type="RefSeq" id="WP_132831087.1">
    <property type="nucleotide sequence ID" value="NZ_SMFP01000016.1"/>
</dbReference>
<evidence type="ECO:0000256" key="5">
    <source>
        <dbReference type="ARBA" id="ARBA00022989"/>
    </source>
</evidence>
<evidence type="ECO:0000256" key="6">
    <source>
        <dbReference type="ARBA" id="ARBA00023136"/>
    </source>
</evidence>
<dbReference type="Pfam" id="PF00528">
    <property type="entry name" value="BPD_transp_1"/>
    <property type="match status" value="1"/>
</dbReference>
<dbReference type="PANTHER" id="PTHR43163:SF3">
    <property type="entry name" value="PEPTIDE ABC TRANSPORTER PERMEASE PROTEIN"/>
    <property type="match status" value="1"/>
</dbReference>
<dbReference type="Pfam" id="PF19300">
    <property type="entry name" value="BPD_transp_1_N"/>
    <property type="match status" value="1"/>
</dbReference>
<evidence type="ECO:0000313" key="9">
    <source>
        <dbReference type="EMBL" id="TDE34935.1"/>
    </source>
</evidence>
<evidence type="ECO:0000256" key="1">
    <source>
        <dbReference type="ARBA" id="ARBA00004651"/>
    </source>
</evidence>
<feature type="domain" description="ABC transmembrane type-1" evidence="8">
    <location>
        <begin position="98"/>
        <end position="303"/>
    </location>
</feature>
<protein>
    <submittedName>
        <fullName evidence="9">ABC transporter permease</fullName>
    </submittedName>
</protein>
<dbReference type="GO" id="GO:0005886">
    <property type="term" value="C:plasma membrane"/>
    <property type="evidence" value="ECO:0007669"/>
    <property type="project" value="UniProtKB-SubCell"/>
</dbReference>